<sequence length="565" mass="65148">MALDQSIGKAQTPAVCQFCEESQEIKWKCINCELFLCQLCCSKIHSKSKASMEHNIINLKDFEIEDLATSVRKVDLENMSCTKHSKQKCFVFCNECRVPACSKCLMEPHKLRDFKPLDEVYNDILSEMKDLIIKFESHLKFLRNEKDKQEKILSEGETNFQETRDIILQTEKEMKETISKHAQEILLELEAKWKPNENVIKTELSSMTKNKNETETRKNNLIQVLQSHQVADIFSTSKNLVRSLPEYSIKQIKPNKAKFIPVNMQVKLGSQMFGDLYSVPDFEVIDTYLSDKRSVTNIILFCDDNSAFIGSFSSQTLQKVKFENHNIKVEREFQKAVFDMAWSKDGEILVSSAESDLHLYTKDEQLKTLKSFSPLRTLGVHVTKDNKIIVSLVESFPVIFPTPTDCISKLVVMNQDGDIQHTIEYDKDNQRLFTYPIGIKTFNDKIVVVDIINKEKEGRVVMIDYGGHLHWTYNDCNNSNSGQVRFYPRDVAITSTDKILVFEFLYYHYIHVLNSSGEAIVCKNVKSLGIELPFSLDKNDFLWIGCNTYKDNKIQKANLSCIRLT</sequence>
<dbReference type="InterPro" id="IPR047153">
    <property type="entry name" value="TRIM45/56/19-like"/>
</dbReference>
<reference evidence="4 5" key="1">
    <citation type="submission" date="2020-06" db="EMBL/GenBank/DDBJ databases">
        <authorList>
            <person name="Li R."/>
            <person name="Bekaert M."/>
        </authorList>
    </citation>
    <scope>NUCLEOTIDE SEQUENCE [LARGE SCALE GENOMIC DNA]</scope>
    <source>
        <strain evidence="5">wild</strain>
    </source>
</reference>
<dbReference type="Gene3D" id="2.120.10.30">
    <property type="entry name" value="TolB, C-terminal domain"/>
    <property type="match status" value="1"/>
</dbReference>
<feature type="domain" description="B box-type" evidence="3">
    <location>
        <begin position="76"/>
        <end position="117"/>
    </location>
</feature>
<dbReference type="PANTHER" id="PTHR25462">
    <property type="entry name" value="BONUS, ISOFORM C-RELATED"/>
    <property type="match status" value="1"/>
</dbReference>
<dbReference type="EMBL" id="CACVKT020007772">
    <property type="protein sequence ID" value="CAC5410507.1"/>
    <property type="molecule type" value="Genomic_DNA"/>
</dbReference>
<dbReference type="Proteomes" id="UP000507470">
    <property type="component" value="Unassembled WGS sequence"/>
</dbReference>
<keyword evidence="2" id="KW-0175">Coiled coil</keyword>
<dbReference type="Gene3D" id="3.30.160.60">
    <property type="entry name" value="Classic Zinc Finger"/>
    <property type="match status" value="1"/>
</dbReference>
<dbReference type="PANTHER" id="PTHR25462:SF296">
    <property type="entry name" value="MEIOTIC P26, ISOFORM F"/>
    <property type="match status" value="1"/>
</dbReference>
<accession>A0A6J8DS20</accession>
<evidence type="ECO:0000313" key="5">
    <source>
        <dbReference type="Proteomes" id="UP000507470"/>
    </source>
</evidence>
<dbReference type="Gene3D" id="4.10.830.40">
    <property type="match status" value="1"/>
</dbReference>
<keyword evidence="5" id="KW-1185">Reference proteome</keyword>
<protein>
    <recommendedName>
        <fullName evidence="3">B box-type domain-containing protein</fullName>
    </recommendedName>
</protein>
<proteinExistence type="predicted"/>
<dbReference type="InterPro" id="IPR000315">
    <property type="entry name" value="Znf_B-box"/>
</dbReference>
<keyword evidence="1" id="KW-0479">Metal-binding</keyword>
<keyword evidence="1" id="KW-0862">Zinc</keyword>
<evidence type="ECO:0000259" key="3">
    <source>
        <dbReference type="PROSITE" id="PS50119"/>
    </source>
</evidence>
<dbReference type="SUPFAM" id="SSF63829">
    <property type="entry name" value="Calcium-dependent phosphotriesterase"/>
    <property type="match status" value="1"/>
</dbReference>
<evidence type="ECO:0000313" key="4">
    <source>
        <dbReference type="EMBL" id="CAC5410507.1"/>
    </source>
</evidence>
<organism evidence="4 5">
    <name type="scientific">Mytilus coruscus</name>
    <name type="common">Sea mussel</name>
    <dbReference type="NCBI Taxonomy" id="42192"/>
    <lineage>
        <taxon>Eukaryota</taxon>
        <taxon>Metazoa</taxon>
        <taxon>Spiralia</taxon>
        <taxon>Lophotrochozoa</taxon>
        <taxon>Mollusca</taxon>
        <taxon>Bivalvia</taxon>
        <taxon>Autobranchia</taxon>
        <taxon>Pteriomorphia</taxon>
        <taxon>Mytilida</taxon>
        <taxon>Mytiloidea</taxon>
        <taxon>Mytilidae</taxon>
        <taxon>Mytilinae</taxon>
        <taxon>Mytilus</taxon>
    </lineage>
</organism>
<gene>
    <name evidence="4" type="ORF">MCOR_43687</name>
</gene>
<keyword evidence="1" id="KW-0863">Zinc-finger</keyword>
<feature type="domain" description="B box-type" evidence="3">
    <location>
        <begin position="11"/>
        <end position="59"/>
    </location>
</feature>
<feature type="coiled-coil region" evidence="2">
    <location>
        <begin position="125"/>
        <end position="159"/>
    </location>
</feature>
<dbReference type="InterPro" id="IPR011042">
    <property type="entry name" value="6-blade_b-propeller_TolB-like"/>
</dbReference>
<dbReference type="SUPFAM" id="SSF57845">
    <property type="entry name" value="B-box zinc-binding domain"/>
    <property type="match status" value="1"/>
</dbReference>
<evidence type="ECO:0000256" key="1">
    <source>
        <dbReference type="PROSITE-ProRule" id="PRU00024"/>
    </source>
</evidence>
<dbReference type="AlphaFoldDB" id="A0A6J8DS20"/>
<evidence type="ECO:0000256" key="2">
    <source>
        <dbReference type="SAM" id="Coils"/>
    </source>
</evidence>
<dbReference type="GO" id="GO:0008270">
    <property type="term" value="F:zinc ion binding"/>
    <property type="evidence" value="ECO:0007669"/>
    <property type="project" value="UniProtKB-KW"/>
</dbReference>
<name>A0A6J8DS20_MYTCO</name>
<dbReference type="PROSITE" id="PS50119">
    <property type="entry name" value="ZF_BBOX"/>
    <property type="match status" value="2"/>
</dbReference>
<dbReference type="CDD" id="cd19757">
    <property type="entry name" value="Bbox1"/>
    <property type="match status" value="1"/>
</dbReference>
<dbReference type="OrthoDB" id="5800423at2759"/>